<gene>
    <name evidence="1" type="ORF">FRACYDRAFT_249343</name>
</gene>
<dbReference type="PANTHER" id="PTHR35706">
    <property type="entry name" value="F14O23.11 PROTEIN"/>
    <property type="match status" value="1"/>
</dbReference>
<accession>A0A1E7ET02</accession>
<dbReference type="KEGG" id="fcy:FRACYDRAFT_249343"/>
<name>A0A1E7ET02_9STRA</name>
<dbReference type="PANTHER" id="PTHR35706:SF1">
    <property type="entry name" value="EMBRYOGENESIS-LIKE PROTEIN"/>
    <property type="match status" value="1"/>
</dbReference>
<dbReference type="OrthoDB" id="273230at2759"/>
<evidence type="ECO:0000313" key="2">
    <source>
        <dbReference type="Proteomes" id="UP000095751"/>
    </source>
</evidence>
<dbReference type="Proteomes" id="UP000095751">
    <property type="component" value="Unassembled WGS sequence"/>
</dbReference>
<sequence>MLSSLSSPLRLSVVVPGSRRLLREAAVAQPTRLLSTTTTMTTAPFITTPCSSSRHTITQRKTGQQLRPTIQALSSSFPSLSSRGRYFTSSTTATTGSSSLDPTEIQKRLNEFQDLFVEARMCIDDLKDSVETVYYDDDAEEAKEATDAAINYFETLCSEITDLEEKNKVLRGNGLKVEQLKGELELTLNGGH</sequence>
<evidence type="ECO:0000313" key="1">
    <source>
        <dbReference type="EMBL" id="OEU08999.1"/>
    </source>
</evidence>
<dbReference type="InterPro" id="IPR053325">
    <property type="entry name" value="H3-Acetyl_Activator"/>
</dbReference>
<dbReference type="EMBL" id="KV784378">
    <property type="protein sequence ID" value="OEU08999.1"/>
    <property type="molecule type" value="Genomic_DNA"/>
</dbReference>
<proteinExistence type="predicted"/>
<reference evidence="1 2" key="1">
    <citation type="submission" date="2016-09" db="EMBL/GenBank/DDBJ databases">
        <title>Extensive genetic diversity and differential bi-allelic expression allows diatom success in the polar Southern Ocean.</title>
        <authorList>
            <consortium name="DOE Joint Genome Institute"/>
            <person name="Mock T."/>
            <person name="Otillar R.P."/>
            <person name="Strauss J."/>
            <person name="Dupont C."/>
            <person name="Frickenhaus S."/>
            <person name="Maumus F."/>
            <person name="Mcmullan M."/>
            <person name="Sanges R."/>
            <person name="Schmutz J."/>
            <person name="Toseland A."/>
            <person name="Valas R."/>
            <person name="Veluchamy A."/>
            <person name="Ward B.J."/>
            <person name="Allen A."/>
            <person name="Barry K."/>
            <person name="Falciatore A."/>
            <person name="Ferrante M."/>
            <person name="Fortunato A.E."/>
            <person name="Gloeckner G."/>
            <person name="Gruber A."/>
            <person name="Hipkin R."/>
            <person name="Janech M."/>
            <person name="Kroth P."/>
            <person name="Leese F."/>
            <person name="Lindquist E."/>
            <person name="Lyon B.R."/>
            <person name="Martin J."/>
            <person name="Mayer C."/>
            <person name="Parker M."/>
            <person name="Quesneville H."/>
            <person name="Raymond J."/>
            <person name="Uhlig C."/>
            <person name="Valentin K.U."/>
            <person name="Worden A.Z."/>
            <person name="Armbrust E.V."/>
            <person name="Bowler C."/>
            <person name="Green B."/>
            <person name="Moulton V."/>
            <person name="Van Oosterhout C."/>
            <person name="Grigoriev I."/>
        </authorList>
    </citation>
    <scope>NUCLEOTIDE SEQUENCE [LARGE SCALE GENOMIC DNA]</scope>
    <source>
        <strain evidence="1 2">CCMP1102</strain>
    </source>
</reference>
<dbReference type="AlphaFoldDB" id="A0A1E7ET02"/>
<keyword evidence="2" id="KW-1185">Reference proteome</keyword>
<protein>
    <submittedName>
        <fullName evidence="1">Uncharacterized protein</fullName>
    </submittedName>
</protein>
<dbReference type="InParanoid" id="A0A1E7ET02"/>
<organism evidence="1 2">
    <name type="scientific">Fragilariopsis cylindrus CCMP1102</name>
    <dbReference type="NCBI Taxonomy" id="635003"/>
    <lineage>
        <taxon>Eukaryota</taxon>
        <taxon>Sar</taxon>
        <taxon>Stramenopiles</taxon>
        <taxon>Ochrophyta</taxon>
        <taxon>Bacillariophyta</taxon>
        <taxon>Bacillariophyceae</taxon>
        <taxon>Bacillariophycidae</taxon>
        <taxon>Bacillariales</taxon>
        <taxon>Bacillariaceae</taxon>
        <taxon>Fragilariopsis</taxon>
    </lineage>
</organism>